<dbReference type="Pfam" id="PF00155">
    <property type="entry name" value="Aminotran_1_2"/>
    <property type="match status" value="1"/>
</dbReference>
<comment type="cofactor">
    <cofactor evidence="1">
        <name>pyridoxal 5'-phosphate</name>
        <dbReference type="ChEBI" id="CHEBI:597326"/>
    </cofactor>
</comment>
<dbReference type="NCBIfam" id="NF004770">
    <property type="entry name" value="PRK06108.1"/>
    <property type="match status" value="1"/>
</dbReference>
<organism evidence="8">
    <name type="scientific">Caldilineaceae bacterium SB0661_bin_32</name>
    <dbReference type="NCBI Taxonomy" id="2605255"/>
    <lineage>
        <taxon>Bacteria</taxon>
        <taxon>Bacillati</taxon>
        <taxon>Chloroflexota</taxon>
        <taxon>Caldilineae</taxon>
        <taxon>Caldilineales</taxon>
        <taxon>Caldilineaceae</taxon>
    </lineage>
</organism>
<name>A0A6B1D6Z6_9CHLR</name>
<dbReference type="InterPro" id="IPR050596">
    <property type="entry name" value="AspAT/PAT-like"/>
</dbReference>
<keyword evidence="3 8" id="KW-0032">Aminotransferase</keyword>
<dbReference type="GO" id="GO:0008483">
    <property type="term" value="F:transaminase activity"/>
    <property type="evidence" value="ECO:0007669"/>
    <property type="project" value="UniProtKB-KW"/>
</dbReference>
<feature type="domain" description="Aminotransferase class I/classII large" evidence="7">
    <location>
        <begin position="68"/>
        <end position="434"/>
    </location>
</feature>
<gene>
    <name evidence="8" type="ORF">F4X14_12355</name>
</gene>
<evidence type="ECO:0000256" key="2">
    <source>
        <dbReference type="ARBA" id="ARBA00007441"/>
    </source>
</evidence>
<evidence type="ECO:0000256" key="4">
    <source>
        <dbReference type="ARBA" id="ARBA00022679"/>
    </source>
</evidence>
<comment type="similarity">
    <text evidence="2">Belongs to the class-I pyridoxal-phosphate-dependent aminotransferase family.</text>
</comment>
<dbReference type="InterPro" id="IPR015424">
    <property type="entry name" value="PyrdxlP-dep_Trfase"/>
</dbReference>
<dbReference type="Gene3D" id="3.40.640.10">
    <property type="entry name" value="Type I PLP-dependent aspartate aminotransferase-like (Major domain)"/>
    <property type="match status" value="1"/>
</dbReference>
<evidence type="ECO:0000256" key="6">
    <source>
        <dbReference type="SAM" id="MobiDB-lite"/>
    </source>
</evidence>
<sequence>MGGDRPGPVAGLIFSNEASAVPSGNATPSGAERTSPLNMSSPSLAPSAERVPVSRIRALADVAFGMEDVLSLQFGESTFPTPPYVIDAVNRAAQEGWTCYSPNQGLPSLRVAIANLIARLHAVEIDPSEIQVTSGGVQALNLAIKCVVDPGDEAVVLSPNWPNGSAMIEMFGARAVEVPMARAGQRFTPDVDAMESALTPRTRLLLYASPSNPLGWTATVAEQRMLLDFARQHGLWLLTDEVYERIYYGGRGEAGAEVGNASACSGQLAPSILKLCSREDAVIVVNSFSKTYCMTGWRLGWMVSRGDFVKKAAQLNEFIVSHAPTMIQRGGEAAIARGEDDIAAMVEEFQERRDFCAGMLQTVPGVNLPEPEGAFYLFPQLEGVDDSYRFALDLLRTRRVAVAPGSAFGNGGEGSIRICYAPDMDVLKPAMERICEFIQTCAS</sequence>
<evidence type="ECO:0000256" key="3">
    <source>
        <dbReference type="ARBA" id="ARBA00022576"/>
    </source>
</evidence>
<dbReference type="InterPro" id="IPR015421">
    <property type="entry name" value="PyrdxlP-dep_Trfase_major"/>
</dbReference>
<keyword evidence="5" id="KW-0663">Pyridoxal phosphate</keyword>
<dbReference type="CDD" id="cd00609">
    <property type="entry name" value="AAT_like"/>
    <property type="match status" value="1"/>
</dbReference>
<feature type="compositionally biased region" description="Polar residues" evidence="6">
    <location>
        <begin position="35"/>
        <end position="44"/>
    </location>
</feature>
<dbReference type="PANTHER" id="PTHR46383">
    <property type="entry name" value="ASPARTATE AMINOTRANSFERASE"/>
    <property type="match status" value="1"/>
</dbReference>
<dbReference type="SUPFAM" id="SSF53383">
    <property type="entry name" value="PLP-dependent transferases"/>
    <property type="match status" value="1"/>
</dbReference>
<dbReference type="InterPro" id="IPR015422">
    <property type="entry name" value="PyrdxlP-dep_Trfase_small"/>
</dbReference>
<dbReference type="GO" id="GO:0030170">
    <property type="term" value="F:pyridoxal phosphate binding"/>
    <property type="evidence" value="ECO:0007669"/>
    <property type="project" value="InterPro"/>
</dbReference>
<comment type="caution">
    <text evidence="8">The sequence shown here is derived from an EMBL/GenBank/DDBJ whole genome shotgun (WGS) entry which is preliminary data.</text>
</comment>
<keyword evidence="4 8" id="KW-0808">Transferase</keyword>
<dbReference type="AlphaFoldDB" id="A0A6B1D6Z6"/>
<dbReference type="EMBL" id="VXMH01000066">
    <property type="protein sequence ID" value="MYC95751.1"/>
    <property type="molecule type" value="Genomic_DNA"/>
</dbReference>
<reference evidence="8" key="1">
    <citation type="submission" date="2019-09" db="EMBL/GenBank/DDBJ databases">
        <title>Characterisation of the sponge microbiome using genome-centric metagenomics.</title>
        <authorList>
            <person name="Engelberts J.P."/>
            <person name="Robbins S.J."/>
            <person name="De Goeij J.M."/>
            <person name="Aranda M."/>
            <person name="Bell S.C."/>
            <person name="Webster N.S."/>
        </authorList>
    </citation>
    <scope>NUCLEOTIDE SEQUENCE</scope>
    <source>
        <strain evidence="8">SB0661_bin_32</strain>
    </source>
</reference>
<evidence type="ECO:0000256" key="1">
    <source>
        <dbReference type="ARBA" id="ARBA00001933"/>
    </source>
</evidence>
<dbReference type="PANTHER" id="PTHR46383:SF1">
    <property type="entry name" value="ASPARTATE AMINOTRANSFERASE"/>
    <property type="match status" value="1"/>
</dbReference>
<evidence type="ECO:0000259" key="7">
    <source>
        <dbReference type="Pfam" id="PF00155"/>
    </source>
</evidence>
<evidence type="ECO:0000313" key="8">
    <source>
        <dbReference type="EMBL" id="MYC95751.1"/>
    </source>
</evidence>
<dbReference type="GO" id="GO:0006520">
    <property type="term" value="P:amino acid metabolic process"/>
    <property type="evidence" value="ECO:0007669"/>
    <property type="project" value="InterPro"/>
</dbReference>
<evidence type="ECO:0000256" key="5">
    <source>
        <dbReference type="ARBA" id="ARBA00022898"/>
    </source>
</evidence>
<proteinExistence type="inferred from homology"/>
<dbReference type="Gene3D" id="3.90.1150.10">
    <property type="entry name" value="Aspartate Aminotransferase, domain 1"/>
    <property type="match status" value="1"/>
</dbReference>
<feature type="region of interest" description="Disordered" evidence="6">
    <location>
        <begin position="20"/>
        <end position="46"/>
    </location>
</feature>
<protein>
    <submittedName>
        <fullName evidence="8">Aminotransferase class I/II-fold pyridoxal phosphate-dependent enzyme</fullName>
    </submittedName>
</protein>
<accession>A0A6B1D6Z6</accession>
<dbReference type="InterPro" id="IPR004839">
    <property type="entry name" value="Aminotransferase_I/II_large"/>
</dbReference>